<feature type="domain" description="EamA" evidence="2">
    <location>
        <begin position="171"/>
        <end position="302"/>
    </location>
</feature>
<gene>
    <name evidence="3" type="ORF">GCM10011499_31580</name>
</gene>
<reference evidence="3 4" key="1">
    <citation type="journal article" date="2014" name="Int. J. Syst. Evol. Microbiol.">
        <title>Complete genome sequence of Corynebacterium casei LMG S-19264T (=DSM 44701T), isolated from a smear-ripened cheese.</title>
        <authorList>
            <consortium name="US DOE Joint Genome Institute (JGI-PGF)"/>
            <person name="Walter F."/>
            <person name="Albersmeier A."/>
            <person name="Kalinowski J."/>
            <person name="Ruckert C."/>
        </authorList>
    </citation>
    <scope>NUCLEOTIDE SEQUENCE [LARGE SCALE GENOMIC DNA]</scope>
    <source>
        <strain evidence="3 4">CGMCC 1.15896</strain>
    </source>
</reference>
<feature type="transmembrane region" description="Helical" evidence="1">
    <location>
        <begin position="136"/>
        <end position="154"/>
    </location>
</feature>
<feature type="transmembrane region" description="Helical" evidence="1">
    <location>
        <begin position="259"/>
        <end position="281"/>
    </location>
</feature>
<dbReference type="AlphaFoldDB" id="A0A916W1T9"/>
<dbReference type="InterPro" id="IPR000620">
    <property type="entry name" value="EamA_dom"/>
</dbReference>
<keyword evidence="1" id="KW-1133">Transmembrane helix</keyword>
<dbReference type="GO" id="GO:0016020">
    <property type="term" value="C:membrane"/>
    <property type="evidence" value="ECO:0007669"/>
    <property type="project" value="InterPro"/>
</dbReference>
<keyword evidence="1" id="KW-0472">Membrane</keyword>
<sequence>MPTDNRMPASPAVPQCNSQMPLLLLLSVGAFLAVSVLLSKVAFGLNMPMLTYLAFAMVGSGTILLFVLRRSDQGAALRGKVWIYSAIAGGLMALGSAAGYLTIHVVGAAYISLAIAFPPMITWGLSLMLRLERYDLLRGLGLLFALVGGAILAFSKGMSTPPGMGGHILAASAIPLILAVGNVFRTRFWPVGVDSRVLAALMLISGGGLTLPFAFWIDGPLALLAFTDSGRLAIQLIAVITFAAQYLLLFRLQRLAGPVYLSQIGSVAAAFGIPAALLFLGEPLPNNSGIAMVFIILGLFLFQTRWFSRGRPSAPDRDKQHVGG</sequence>
<evidence type="ECO:0000256" key="1">
    <source>
        <dbReference type="SAM" id="Phobius"/>
    </source>
</evidence>
<feature type="transmembrane region" description="Helical" evidence="1">
    <location>
        <begin position="197"/>
        <end position="217"/>
    </location>
</feature>
<evidence type="ECO:0000259" key="2">
    <source>
        <dbReference type="Pfam" id="PF00892"/>
    </source>
</evidence>
<dbReference type="OrthoDB" id="8688375at2"/>
<keyword evidence="1" id="KW-0812">Transmembrane</keyword>
<comment type="caution">
    <text evidence="3">The sequence shown here is derived from an EMBL/GenBank/DDBJ whole genome shotgun (WGS) entry which is preliminary data.</text>
</comment>
<organism evidence="3 4">
    <name type="scientific">Pelagibacterium lentulum</name>
    <dbReference type="NCBI Taxonomy" id="2029865"/>
    <lineage>
        <taxon>Bacteria</taxon>
        <taxon>Pseudomonadati</taxon>
        <taxon>Pseudomonadota</taxon>
        <taxon>Alphaproteobacteria</taxon>
        <taxon>Hyphomicrobiales</taxon>
        <taxon>Devosiaceae</taxon>
        <taxon>Pelagibacterium</taxon>
    </lineage>
</organism>
<feature type="transmembrane region" description="Helical" evidence="1">
    <location>
        <begin position="49"/>
        <end position="69"/>
    </location>
</feature>
<evidence type="ECO:0000313" key="4">
    <source>
        <dbReference type="Proteomes" id="UP000596977"/>
    </source>
</evidence>
<feature type="transmembrane region" description="Helical" evidence="1">
    <location>
        <begin position="166"/>
        <end position="185"/>
    </location>
</feature>
<dbReference type="SUPFAM" id="SSF103481">
    <property type="entry name" value="Multidrug resistance efflux transporter EmrE"/>
    <property type="match status" value="1"/>
</dbReference>
<keyword evidence="4" id="KW-1185">Reference proteome</keyword>
<feature type="transmembrane region" description="Helical" evidence="1">
    <location>
        <begin position="287"/>
        <end position="307"/>
    </location>
</feature>
<feature type="transmembrane region" description="Helical" evidence="1">
    <location>
        <begin position="109"/>
        <end position="129"/>
    </location>
</feature>
<name>A0A916W1T9_9HYPH</name>
<dbReference type="Pfam" id="PF00892">
    <property type="entry name" value="EamA"/>
    <property type="match status" value="1"/>
</dbReference>
<dbReference type="Proteomes" id="UP000596977">
    <property type="component" value="Unassembled WGS sequence"/>
</dbReference>
<feature type="transmembrane region" description="Helical" evidence="1">
    <location>
        <begin position="21"/>
        <end position="43"/>
    </location>
</feature>
<evidence type="ECO:0000313" key="3">
    <source>
        <dbReference type="EMBL" id="GGA59140.1"/>
    </source>
</evidence>
<protein>
    <submittedName>
        <fullName evidence="3">Transporter</fullName>
    </submittedName>
</protein>
<dbReference type="EMBL" id="BMKB01000005">
    <property type="protein sequence ID" value="GGA59140.1"/>
    <property type="molecule type" value="Genomic_DNA"/>
</dbReference>
<accession>A0A916W1T9</accession>
<proteinExistence type="predicted"/>
<feature type="transmembrane region" description="Helical" evidence="1">
    <location>
        <begin position="81"/>
        <end position="103"/>
    </location>
</feature>
<dbReference type="InterPro" id="IPR037185">
    <property type="entry name" value="EmrE-like"/>
</dbReference>
<dbReference type="RefSeq" id="WP_127071873.1">
    <property type="nucleotide sequence ID" value="NZ_BMKB01000005.1"/>
</dbReference>
<feature type="transmembrane region" description="Helical" evidence="1">
    <location>
        <begin position="232"/>
        <end position="252"/>
    </location>
</feature>